<comment type="caution">
    <text evidence="8">The sequence shown here is derived from an EMBL/GenBank/DDBJ whole genome shotgun (WGS) entry which is preliminary data.</text>
</comment>
<dbReference type="PROSITE" id="PS00917">
    <property type="entry name" value="ASN_GLN_ASE_2"/>
    <property type="match status" value="1"/>
</dbReference>
<dbReference type="PIRSF" id="PIRSF500176">
    <property type="entry name" value="L_ASNase"/>
    <property type="match status" value="1"/>
</dbReference>
<dbReference type="NCBIfam" id="TIGR00519">
    <property type="entry name" value="asnASE_I"/>
    <property type="match status" value="1"/>
</dbReference>
<dbReference type="InterPro" id="IPR006033">
    <property type="entry name" value="AsnA_fam"/>
</dbReference>
<proteinExistence type="inferred from homology"/>
<feature type="active site" evidence="4">
    <location>
        <position position="13"/>
    </location>
</feature>
<dbReference type="InterPro" id="IPR041725">
    <property type="entry name" value="L-asparaginase_I"/>
</dbReference>
<gene>
    <name evidence="8" type="ORF">RYS15_04820</name>
</gene>
<evidence type="ECO:0000256" key="4">
    <source>
        <dbReference type="PROSITE-ProRule" id="PRU10099"/>
    </source>
</evidence>
<dbReference type="PANTHER" id="PTHR11707">
    <property type="entry name" value="L-ASPARAGINASE"/>
    <property type="match status" value="1"/>
</dbReference>
<dbReference type="SFLD" id="SFLDS00057">
    <property type="entry name" value="Glutaminase/Asparaginase"/>
    <property type="match status" value="1"/>
</dbReference>
<feature type="active site" evidence="5">
    <location>
        <position position="89"/>
    </location>
</feature>
<accession>A0ABU3VW96</accession>
<dbReference type="Gene3D" id="3.40.50.40">
    <property type="match status" value="1"/>
</dbReference>
<evidence type="ECO:0000256" key="5">
    <source>
        <dbReference type="PROSITE-ProRule" id="PRU10100"/>
    </source>
</evidence>
<dbReference type="PIRSF" id="PIRSF001220">
    <property type="entry name" value="L-ASNase_gatD"/>
    <property type="match status" value="1"/>
</dbReference>
<dbReference type="PROSITE" id="PS51732">
    <property type="entry name" value="ASN_GLN_ASE_3"/>
    <property type="match status" value="1"/>
</dbReference>
<name>A0ABU3VW96_9GAMM</name>
<evidence type="ECO:0000256" key="3">
    <source>
        <dbReference type="ARBA" id="ARBA00022801"/>
    </source>
</evidence>
<dbReference type="InterPro" id="IPR040919">
    <property type="entry name" value="Asparaginase_C"/>
</dbReference>
<dbReference type="InterPro" id="IPR027475">
    <property type="entry name" value="Asparaginase/glutaminase_AS2"/>
</dbReference>
<dbReference type="Proteomes" id="UP001269819">
    <property type="component" value="Unassembled WGS sequence"/>
</dbReference>
<dbReference type="InterPro" id="IPR027474">
    <property type="entry name" value="L-asparaginase_N"/>
</dbReference>
<dbReference type="InterPro" id="IPR027473">
    <property type="entry name" value="L-asparaginase_C"/>
</dbReference>
<dbReference type="InterPro" id="IPR020827">
    <property type="entry name" value="Asparaginase/glutaminase_AS1"/>
</dbReference>
<feature type="domain" description="Asparaginase/glutaminase C-terminal" evidence="7">
    <location>
        <begin position="210"/>
        <end position="325"/>
    </location>
</feature>
<evidence type="ECO:0000259" key="6">
    <source>
        <dbReference type="Pfam" id="PF00710"/>
    </source>
</evidence>
<keyword evidence="3 8" id="KW-0378">Hydrolase</keyword>
<dbReference type="RefSeq" id="WP_316972842.1">
    <property type="nucleotide sequence ID" value="NZ_JAWIIJ010000002.1"/>
</dbReference>
<evidence type="ECO:0000313" key="8">
    <source>
        <dbReference type="EMBL" id="MDV2077991.1"/>
    </source>
</evidence>
<dbReference type="SMART" id="SM00870">
    <property type="entry name" value="Asparaginase"/>
    <property type="match status" value="1"/>
</dbReference>
<comment type="similarity">
    <text evidence="1">Belongs to the asparaginase 1 family.</text>
</comment>
<dbReference type="GO" id="GO:0004067">
    <property type="term" value="F:asparaginase activity"/>
    <property type="evidence" value="ECO:0007669"/>
    <property type="project" value="UniProtKB-EC"/>
</dbReference>
<evidence type="ECO:0000259" key="7">
    <source>
        <dbReference type="Pfam" id="PF17763"/>
    </source>
</evidence>
<sequence length="335" mass="36360">MTARVLVLYTGGTIGMVPSEQGYVPCPGFDGRLREELGERAAELPEYDLVEFDQLIDSANLTPAHWTRIVQMLEKRWHEYDGFVVLHGTDTMAYTASALSFLLRGCDRPVIITGSQIPLSQLRNDGVDNLVTALLLAADRRITEVCVCFNGRLLRGNRARKVRTSGFDAFDSPNVPWLGQVGIDIELQEDLLLPPGTPDFLQPDFDPAAVVMLPVFPGMPARLLEAAWNAPGVRGLVLQSYGVGNPPDADEAWMASLERACNQGVTVINISQCQQGAVCQGVYATGAALNRLGVVAGADLTPEAAFAKLHVLLTQHREPQAVRQALAQVLCGEQN</sequence>
<dbReference type="PRINTS" id="PR00139">
    <property type="entry name" value="ASNGLNASE"/>
</dbReference>
<dbReference type="EC" id="3.5.1.1" evidence="2"/>
<evidence type="ECO:0000256" key="2">
    <source>
        <dbReference type="ARBA" id="ARBA00012920"/>
    </source>
</evidence>
<dbReference type="PANTHER" id="PTHR11707:SF28">
    <property type="entry name" value="60 KDA LYSOPHOSPHOLIPASE"/>
    <property type="match status" value="1"/>
</dbReference>
<dbReference type="InterPro" id="IPR006034">
    <property type="entry name" value="Asparaginase/glutaminase-like"/>
</dbReference>
<dbReference type="CDD" id="cd08963">
    <property type="entry name" value="L-asparaginase_I"/>
    <property type="match status" value="1"/>
</dbReference>
<evidence type="ECO:0000313" key="9">
    <source>
        <dbReference type="Proteomes" id="UP001269819"/>
    </source>
</evidence>
<keyword evidence="9" id="KW-1185">Reference proteome</keyword>
<evidence type="ECO:0000256" key="1">
    <source>
        <dbReference type="ARBA" id="ARBA00010518"/>
    </source>
</evidence>
<dbReference type="Pfam" id="PF00710">
    <property type="entry name" value="Asparaginase"/>
    <property type="match status" value="1"/>
</dbReference>
<organism evidence="8 9">
    <name type="scientific">Marinobacter xestospongiae</name>
    <dbReference type="NCBI Taxonomy" id="994319"/>
    <lineage>
        <taxon>Bacteria</taxon>
        <taxon>Pseudomonadati</taxon>
        <taxon>Pseudomonadota</taxon>
        <taxon>Gammaproteobacteria</taxon>
        <taxon>Pseudomonadales</taxon>
        <taxon>Marinobacteraceae</taxon>
        <taxon>Marinobacter</taxon>
    </lineage>
</organism>
<dbReference type="EMBL" id="JAWIIJ010000002">
    <property type="protein sequence ID" value="MDV2077991.1"/>
    <property type="molecule type" value="Genomic_DNA"/>
</dbReference>
<reference evidence="8 9" key="1">
    <citation type="submission" date="2023-10" db="EMBL/GenBank/DDBJ databases">
        <title>Characteristics and mechanism of a salt-tolerant marine origin heterotrophic nitrifying- aerobic denitrifying bacteria Marinobacter xestospongiae HN1.</title>
        <authorList>
            <person name="Qi R."/>
        </authorList>
    </citation>
    <scope>NUCLEOTIDE SEQUENCE [LARGE SCALE GENOMIC DNA]</scope>
    <source>
        <strain evidence="8 9">HN1</strain>
    </source>
</reference>
<dbReference type="Gene3D" id="3.40.50.1170">
    <property type="entry name" value="L-asparaginase, N-terminal domain"/>
    <property type="match status" value="1"/>
</dbReference>
<dbReference type="PROSITE" id="PS00144">
    <property type="entry name" value="ASN_GLN_ASE_1"/>
    <property type="match status" value="1"/>
</dbReference>
<dbReference type="Pfam" id="PF17763">
    <property type="entry name" value="Asparaginase_C"/>
    <property type="match status" value="1"/>
</dbReference>
<dbReference type="InterPro" id="IPR036152">
    <property type="entry name" value="Asp/glu_Ase-like_sf"/>
</dbReference>
<dbReference type="InterPro" id="IPR037152">
    <property type="entry name" value="L-asparaginase_N_sf"/>
</dbReference>
<dbReference type="SUPFAM" id="SSF53774">
    <property type="entry name" value="Glutaminase/Asparaginase"/>
    <property type="match status" value="1"/>
</dbReference>
<protein>
    <recommendedName>
        <fullName evidence="2">asparaginase</fullName>
        <ecNumber evidence="2">3.5.1.1</ecNumber>
    </recommendedName>
</protein>
<feature type="domain" description="L-asparaginase N-terminal" evidence="6">
    <location>
        <begin position="4"/>
        <end position="190"/>
    </location>
</feature>